<dbReference type="EMBL" id="JAHRIQ010023778">
    <property type="protein sequence ID" value="MEQ2228445.1"/>
    <property type="molecule type" value="Genomic_DNA"/>
</dbReference>
<name>A0ABV0T6H4_9TELE</name>
<reference evidence="1 2" key="1">
    <citation type="submission" date="2021-06" db="EMBL/GenBank/DDBJ databases">
        <authorList>
            <person name="Palmer J.M."/>
        </authorList>
    </citation>
    <scope>NUCLEOTIDE SEQUENCE [LARGE SCALE GENOMIC DNA]</scope>
    <source>
        <strain evidence="2">if_2019</strain>
        <tissue evidence="1">Muscle</tissue>
    </source>
</reference>
<evidence type="ECO:0000313" key="2">
    <source>
        <dbReference type="Proteomes" id="UP001482620"/>
    </source>
</evidence>
<keyword evidence="2" id="KW-1185">Reference proteome</keyword>
<accession>A0ABV0T6H4</accession>
<sequence length="102" mass="11282">MPQKSGEEIGVGLTTPEMLFLRFSPGGSFKSLHPCLELPIHPVWFSFTAVIIIPTCHTAEIRSGRGPTPIYSVQSNECLRTKTATQQLHKKEGKQLELSCES</sequence>
<organism evidence="1 2">
    <name type="scientific">Ilyodon furcidens</name>
    <name type="common">goldbreast splitfin</name>
    <dbReference type="NCBI Taxonomy" id="33524"/>
    <lineage>
        <taxon>Eukaryota</taxon>
        <taxon>Metazoa</taxon>
        <taxon>Chordata</taxon>
        <taxon>Craniata</taxon>
        <taxon>Vertebrata</taxon>
        <taxon>Euteleostomi</taxon>
        <taxon>Actinopterygii</taxon>
        <taxon>Neopterygii</taxon>
        <taxon>Teleostei</taxon>
        <taxon>Neoteleostei</taxon>
        <taxon>Acanthomorphata</taxon>
        <taxon>Ovalentaria</taxon>
        <taxon>Atherinomorphae</taxon>
        <taxon>Cyprinodontiformes</taxon>
        <taxon>Goodeidae</taxon>
        <taxon>Ilyodon</taxon>
    </lineage>
</organism>
<protein>
    <submittedName>
        <fullName evidence="1">Uncharacterized protein</fullName>
    </submittedName>
</protein>
<comment type="caution">
    <text evidence="1">The sequence shown here is derived from an EMBL/GenBank/DDBJ whole genome shotgun (WGS) entry which is preliminary data.</text>
</comment>
<gene>
    <name evidence="1" type="ORF">ILYODFUR_008869</name>
</gene>
<proteinExistence type="predicted"/>
<evidence type="ECO:0000313" key="1">
    <source>
        <dbReference type="EMBL" id="MEQ2228445.1"/>
    </source>
</evidence>
<dbReference type="Proteomes" id="UP001482620">
    <property type="component" value="Unassembled WGS sequence"/>
</dbReference>